<proteinExistence type="predicted"/>
<name>A0A1Y4T399_9FIRM</name>
<dbReference type="Gene3D" id="3.40.630.30">
    <property type="match status" value="1"/>
</dbReference>
<reference evidence="2 3" key="1">
    <citation type="journal article" date="2018" name="BMC Genomics">
        <title>Whole genome sequencing and function prediction of 133 gut anaerobes isolated from chicken caecum in pure cultures.</title>
        <authorList>
            <person name="Medvecky M."/>
            <person name="Cejkova D."/>
            <person name="Polansky O."/>
            <person name="Karasova D."/>
            <person name="Kubasova T."/>
            <person name="Cizek A."/>
            <person name="Rychlik I."/>
        </authorList>
    </citation>
    <scope>NUCLEOTIDE SEQUENCE [LARGE SCALE GENOMIC DNA]</scope>
    <source>
        <strain evidence="2 3">An13</strain>
    </source>
</reference>
<evidence type="ECO:0000313" key="2">
    <source>
        <dbReference type="EMBL" id="OUQ36666.1"/>
    </source>
</evidence>
<accession>A0A1Y4T399</accession>
<dbReference type="SUPFAM" id="SSF55729">
    <property type="entry name" value="Acyl-CoA N-acyltransferases (Nat)"/>
    <property type="match status" value="1"/>
</dbReference>
<evidence type="ECO:0000313" key="3">
    <source>
        <dbReference type="Proteomes" id="UP000195305"/>
    </source>
</evidence>
<sequence>MIIELKTLDQIDPCQLAYHANEQSIGNYLRNSFPYPYTLDHAMSFITHSLENHGLDFGIVVDGICVGCIGGTLHNDIDVHNCELGYWLNPAYANKGIMKQAVKLFCLYVFENYHIHKIYAEVFVENLASCHVLEANQFVKEGYLYEHAYKNFQYHDIIIYSLRRTIWK</sequence>
<organism evidence="2 3">
    <name type="scientific">Massilimicrobiota timonensis</name>
    <dbReference type="NCBI Taxonomy" id="1776392"/>
    <lineage>
        <taxon>Bacteria</taxon>
        <taxon>Bacillati</taxon>
        <taxon>Bacillota</taxon>
        <taxon>Erysipelotrichia</taxon>
        <taxon>Erysipelotrichales</taxon>
        <taxon>Erysipelotrichaceae</taxon>
        <taxon>Massilimicrobiota</taxon>
    </lineage>
</organism>
<dbReference type="EMBL" id="NFLJ01000001">
    <property type="protein sequence ID" value="OUQ36666.1"/>
    <property type="molecule type" value="Genomic_DNA"/>
</dbReference>
<feature type="domain" description="N-acetyltransferase" evidence="1">
    <location>
        <begin position="3"/>
        <end position="165"/>
    </location>
</feature>
<dbReference type="PROSITE" id="PS51186">
    <property type="entry name" value="GNAT"/>
    <property type="match status" value="1"/>
</dbReference>
<comment type="caution">
    <text evidence="2">The sequence shown here is derived from an EMBL/GenBank/DDBJ whole genome shotgun (WGS) entry which is preliminary data.</text>
</comment>
<dbReference type="RefSeq" id="WP_087356881.1">
    <property type="nucleotide sequence ID" value="NZ_AP031415.1"/>
</dbReference>
<keyword evidence="2" id="KW-0808">Transferase</keyword>
<evidence type="ECO:0000259" key="1">
    <source>
        <dbReference type="PROSITE" id="PS51186"/>
    </source>
</evidence>
<dbReference type="GO" id="GO:0016747">
    <property type="term" value="F:acyltransferase activity, transferring groups other than amino-acyl groups"/>
    <property type="evidence" value="ECO:0007669"/>
    <property type="project" value="InterPro"/>
</dbReference>
<protein>
    <submittedName>
        <fullName evidence="2">GNAT family N-acetyltransferase</fullName>
    </submittedName>
</protein>
<keyword evidence="3" id="KW-1185">Reference proteome</keyword>
<gene>
    <name evidence="2" type="ORF">B5E75_00585</name>
</gene>
<dbReference type="InterPro" id="IPR016181">
    <property type="entry name" value="Acyl_CoA_acyltransferase"/>
</dbReference>
<dbReference type="Pfam" id="PF13302">
    <property type="entry name" value="Acetyltransf_3"/>
    <property type="match status" value="1"/>
</dbReference>
<dbReference type="PANTHER" id="PTHR43328">
    <property type="entry name" value="ACETYLTRANSFERASE-RELATED"/>
    <property type="match status" value="1"/>
</dbReference>
<dbReference type="InterPro" id="IPR000182">
    <property type="entry name" value="GNAT_dom"/>
</dbReference>
<dbReference type="Proteomes" id="UP000195305">
    <property type="component" value="Unassembled WGS sequence"/>
</dbReference>
<dbReference type="AlphaFoldDB" id="A0A1Y4T399"/>
<dbReference type="PANTHER" id="PTHR43328:SF1">
    <property type="entry name" value="N-ACETYLTRANSFERASE DOMAIN-CONTAINING PROTEIN"/>
    <property type="match status" value="1"/>
</dbReference>
<dbReference type="OrthoDB" id="9785602at2"/>